<evidence type="ECO:0000313" key="4">
    <source>
        <dbReference type="Proteomes" id="UP000663880"/>
    </source>
</evidence>
<comment type="caution">
    <text evidence="3">The sequence shown here is derived from an EMBL/GenBank/DDBJ whole genome shotgun (WGS) entry which is preliminary data.</text>
</comment>
<feature type="signal peptide" evidence="2">
    <location>
        <begin position="1"/>
        <end position="16"/>
    </location>
</feature>
<name>A0A821QNX1_9NEOP</name>
<dbReference type="Proteomes" id="UP000663880">
    <property type="component" value="Unassembled WGS sequence"/>
</dbReference>
<dbReference type="AlphaFoldDB" id="A0A821QNX1"/>
<keyword evidence="4" id="KW-1185">Reference proteome</keyword>
<evidence type="ECO:0000313" key="3">
    <source>
        <dbReference type="EMBL" id="CAF4829392.1"/>
    </source>
</evidence>
<dbReference type="EMBL" id="CAJOBZ010000010">
    <property type="protein sequence ID" value="CAF4829392.1"/>
    <property type="molecule type" value="Genomic_DNA"/>
</dbReference>
<keyword evidence="2" id="KW-0732">Signal</keyword>
<evidence type="ECO:0000256" key="2">
    <source>
        <dbReference type="SAM" id="SignalP"/>
    </source>
</evidence>
<accession>A0A821QNX1</accession>
<feature type="compositionally biased region" description="Polar residues" evidence="1">
    <location>
        <begin position="101"/>
        <end position="111"/>
    </location>
</feature>
<gene>
    <name evidence="3" type="ORF">PMACD_LOCUS5146</name>
</gene>
<evidence type="ECO:0000256" key="1">
    <source>
        <dbReference type="SAM" id="MobiDB-lite"/>
    </source>
</evidence>
<feature type="chain" id="PRO_5032759446" evidence="2">
    <location>
        <begin position="17"/>
        <end position="178"/>
    </location>
</feature>
<protein>
    <submittedName>
        <fullName evidence="3">Uncharacterized protein</fullName>
    </submittedName>
</protein>
<dbReference type="OrthoDB" id="6898384at2759"/>
<proteinExistence type="predicted"/>
<feature type="region of interest" description="Disordered" evidence="1">
    <location>
        <begin position="96"/>
        <end position="178"/>
    </location>
</feature>
<organism evidence="3 4">
    <name type="scientific">Pieris macdunnoughi</name>
    <dbReference type="NCBI Taxonomy" id="345717"/>
    <lineage>
        <taxon>Eukaryota</taxon>
        <taxon>Metazoa</taxon>
        <taxon>Ecdysozoa</taxon>
        <taxon>Arthropoda</taxon>
        <taxon>Hexapoda</taxon>
        <taxon>Insecta</taxon>
        <taxon>Pterygota</taxon>
        <taxon>Neoptera</taxon>
        <taxon>Endopterygota</taxon>
        <taxon>Lepidoptera</taxon>
        <taxon>Glossata</taxon>
        <taxon>Ditrysia</taxon>
        <taxon>Papilionoidea</taxon>
        <taxon>Pieridae</taxon>
        <taxon>Pierinae</taxon>
        <taxon>Pieris</taxon>
    </lineage>
</organism>
<reference evidence="3" key="1">
    <citation type="submission" date="2021-02" db="EMBL/GenBank/DDBJ databases">
        <authorList>
            <person name="Steward A R."/>
        </authorList>
    </citation>
    <scope>NUCLEOTIDE SEQUENCE</scope>
</reference>
<sequence>MLGFLLSLAVLHQVQCRPADQAVSAGSDALHLFVANTSSSSDYHLGPILSEIENIEDEINADMQALMPFLNFMFDTDSASDDKDSSCEDQMILQLVPDHNPTISNPESPQDNPLDFPEESLLENNPEAAKNHEAQESENPSAKANPEIVSANDEEPESVVENLNPAESDAVGPVVEQV</sequence>